<feature type="transmembrane region" description="Helical" evidence="2">
    <location>
        <begin position="246"/>
        <end position="268"/>
    </location>
</feature>
<keyword evidence="2" id="KW-1133">Transmembrane helix</keyword>
<dbReference type="InterPro" id="IPR055966">
    <property type="entry name" value="DUF7544"/>
</dbReference>
<proteinExistence type="predicted"/>
<dbReference type="Proteomes" id="UP000236728">
    <property type="component" value="Unassembled WGS sequence"/>
</dbReference>
<dbReference type="Pfam" id="PF24400">
    <property type="entry name" value="DUF7544"/>
    <property type="match status" value="1"/>
</dbReference>
<feature type="region of interest" description="Disordered" evidence="1">
    <location>
        <begin position="332"/>
        <end position="353"/>
    </location>
</feature>
<evidence type="ECO:0000256" key="2">
    <source>
        <dbReference type="SAM" id="Phobius"/>
    </source>
</evidence>
<feature type="compositionally biased region" description="Pro residues" evidence="1">
    <location>
        <begin position="340"/>
        <end position="353"/>
    </location>
</feature>
<accession>A0A1H6AKB9</accession>
<evidence type="ECO:0000256" key="1">
    <source>
        <dbReference type="SAM" id="MobiDB-lite"/>
    </source>
</evidence>
<organism evidence="3 4">
    <name type="scientific">Bryocella elongata</name>
    <dbReference type="NCBI Taxonomy" id="863522"/>
    <lineage>
        <taxon>Bacteria</taxon>
        <taxon>Pseudomonadati</taxon>
        <taxon>Acidobacteriota</taxon>
        <taxon>Terriglobia</taxon>
        <taxon>Terriglobales</taxon>
        <taxon>Acidobacteriaceae</taxon>
        <taxon>Bryocella</taxon>
    </lineage>
</organism>
<gene>
    <name evidence="3" type="ORF">SAMN05421819_3214</name>
</gene>
<feature type="transmembrane region" description="Helical" evidence="2">
    <location>
        <begin position="163"/>
        <end position="188"/>
    </location>
</feature>
<keyword evidence="2" id="KW-0812">Transmembrane</keyword>
<feature type="transmembrane region" description="Helical" evidence="2">
    <location>
        <begin position="274"/>
        <end position="303"/>
    </location>
</feature>
<feature type="transmembrane region" description="Helical" evidence="2">
    <location>
        <begin position="35"/>
        <end position="54"/>
    </location>
</feature>
<feature type="transmembrane region" description="Helical" evidence="2">
    <location>
        <begin position="66"/>
        <end position="86"/>
    </location>
</feature>
<feature type="transmembrane region" description="Helical" evidence="2">
    <location>
        <begin position="123"/>
        <end position="142"/>
    </location>
</feature>
<evidence type="ECO:0000313" key="4">
    <source>
        <dbReference type="Proteomes" id="UP000236728"/>
    </source>
</evidence>
<dbReference type="AlphaFoldDB" id="A0A1H6AKB9"/>
<keyword evidence="2" id="KW-0472">Membrane</keyword>
<sequence>MLPLDPIQAISPALRRTGHVLFTPFRVGRTWKLCATAYLGFASTLFVPWPLLYLAAIPWVPVGFRVFLVVGTLVFTALFFWLYLVFSRLQLAFFDIVVHRGEMVAPAWHRTAPARWRWSLLKAAVGTAISAVVAVPFGEIIVKMVQTLPRLNLAPGHPPDPRLFGAIFGFELCLLLVMGIMLLVGGLLSDFVMPPLALEDAGLAEAFRRLWVFARTSPGQLLGYIAMKFVLFLGGYIGLSVAVNLVLMLVLLVVAVVALLGYVVLHALGVGNNAMLVIGLVIGIPILYGSMFYFMIYGVGILLTFDRAYAAYFLAGRYPLLAEALERSTPAEPLRSPIGMWPPPPPPAPSESQ</sequence>
<dbReference type="EMBL" id="FNVA01000005">
    <property type="protein sequence ID" value="SEG48981.1"/>
    <property type="molecule type" value="Genomic_DNA"/>
</dbReference>
<keyword evidence="4" id="KW-1185">Reference proteome</keyword>
<protein>
    <submittedName>
        <fullName evidence="3">Uncharacterized protein</fullName>
    </submittedName>
</protein>
<name>A0A1H6AKB9_9BACT</name>
<feature type="transmembrane region" description="Helical" evidence="2">
    <location>
        <begin position="221"/>
        <end position="239"/>
    </location>
</feature>
<evidence type="ECO:0000313" key="3">
    <source>
        <dbReference type="EMBL" id="SEG48981.1"/>
    </source>
</evidence>
<reference evidence="3 4" key="1">
    <citation type="submission" date="2016-10" db="EMBL/GenBank/DDBJ databases">
        <authorList>
            <person name="de Groot N.N."/>
        </authorList>
    </citation>
    <scope>NUCLEOTIDE SEQUENCE [LARGE SCALE GENOMIC DNA]</scope>
    <source>
        <strain evidence="3 4">DSM 22489</strain>
    </source>
</reference>